<organism evidence="3 4">
    <name type="scientific">Heterodera schachtii</name>
    <name type="common">Sugarbeet cyst nematode worm</name>
    <name type="synonym">Tylenchus schachtii</name>
    <dbReference type="NCBI Taxonomy" id="97005"/>
    <lineage>
        <taxon>Eukaryota</taxon>
        <taxon>Metazoa</taxon>
        <taxon>Ecdysozoa</taxon>
        <taxon>Nematoda</taxon>
        <taxon>Chromadorea</taxon>
        <taxon>Rhabditida</taxon>
        <taxon>Tylenchina</taxon>
        <taxon>Tylenchomorpha</taxon>
        <taxon>Tylenchoidea</taxon>
        <taxon>Heteroderidae</taxon>
        <taxon>Heteroderinae</taxon>
        <taxon>Heterodera</taxon>
    </lineage>
</organism>
<evidence type="ECO:0000313" key="4">
    <source>
        <dbReference type="Proteomes" id="UP001620645"/>
    </source>
</evidence>
<feature type="chain" id="PRO_5044823935" evidence="2">
    <location>
        <begin position="23"/>
        <end position="139"/>
    </location>
</feature>
<sequence length="139" mass="15272">MFSAHHFLLVVILALSINDVNGGPKRKTNKPEPIICAPEDFKRLVQSKTTGGNERDEVLDVEPLSVYYPPGTQRFTGRTENNSVGPSNLSFNISQQPFHSGQQPTFGRQYMPSAVPYGSSSPKANKGIPNLNELPKDCD</sequence>
<accession>A0ABD2HPH6</accession>
<evidence type="ECO:0000313" key="3">
    <source>
        <dbReference type="EMBL" id="KAL3068962.1"/>
    </source>
</evidence>
<gene>
    <name evidence="3" type="ORF">niasHS_015677</name>
</gene>
<dbReference type="Proteomes" id="UP001620645">
    <property type="component" value="Unassembled WGS sequence"/>
</dbReference>
<keyword evidence="4" id="KW-1185">Reference proteome</keyword>
<dbReference type="AlphaFoldDB" id="A0ABD2HPH6"/>
<name>A0ABD2HPH6_HETSC</name>
<evidence type="ECO:0000256" key="1">
    <source>
        <dbReference type="SAM" id="MobiDB-lite"/>
    </source>
</evidence>
<protein>
    <submittedName>
        <fullName evidence="3">Uncharacterized protein</fullName>
    </submittedName>
</protein>
<keyword evidence="2" id="KW-0732">Signal</keyword>
<feature type="region of interest" description="Disordered" evidence="1">
    <location>
        <begin position="95"/>
        <end position="139"/>
    </location>
</feature>
<reference evidence="3 4" key="1">
    <citation type="submission" date="2024-10" db="EMBL/GenBank/DDBJ databases">
        <authorList>
            <person name="Kim D."/>
        </authorList>
    </citation>
    <scope>NUCLEOTIDE SEQUENCE [LARGE SCALE GENOMIC DNA]</scope>
    <source>
        <strain evidence="3">Taebaek</strain>
    </source>
</reference>
<dbReference type="EMBL" id="JBICCN010000434">
    <property type="protein sequence ID" value="KAL3068962.1"/>
    <property type="molecule type" value="Genomic_DNA"/>
</dbReference>
<feature type="compositionally biased region" description="Polar residues" evidence="1">
    <location>
        <begin position="95"/>
        <end position="106"/>
    </location>
</feature>
<comment type="caution">
    <text evidence="3">The sequence shown here is derived from an EMBL/GenBank/DDBJ whole genome shotgun (WGS) entry which is preliminary data.</text>
</comment>
<feature type="signal peptide" evidence="2">
    <location>
        <begin position="1"/>
        <end position="22"/>
    </location>
</feature>
<proteinExistence type="predicted"/>
<evidence type="ECO:0000256" key="2">
    <source>
        <dbReference type="SAM" id="SignalP"/>
    </source>
</evidence>